<dbReference type="PANTHER" id="PTHR22958:SF1">
    <property type="entry name" value="GLYCEROPHOSPHOCHOLINE PHOSPHODIESTERASE GPCPD1"/>
    <property type="match status" value="1"/>
</dbReference>
<dbReference type="OrthoDB" id="197419at2759"/>
<evidence type="ECO:0000313" key="9">
    <source>
        <dbReference type="Proteomes" id="UP000189580"/>
    </source>
</evidence>
<sequence length="1093" mass="119475">MGVLVELRSQFRKLQWYAEVNKRGFVKILKKFDKKIGTHTQMKYLTSKISILPFANGVLIDDKLADVNKYLSVISPLVSSSRDDDGNSVKTDHRNDSDLFLEVSSINGVGAGGNTSDSGFVGEMKLAIATDDVENLESVLSEGPVSQKVLLSLLFKAVSAKATKSIKLLLTHIETLEELAELNGRNVIHRIIINHGRRRNNAKTTTSSPATPESNVGEAGASGSVSPSTNPNKANTETSSSSSVIDDSSTGHHSMNFLHPAVVPRAATNMMKVFGSDGEHAADDETVLDFLLGCLDNKQRSAIIARDHHNRTPLHYAAHYGLKLMTTVLLKYMKDWGYLSSSGITESEWKDSEGILPIQLSVAADHPKTTKVLLEAIEPTDSNKKQLAADLLPVASQLGAKKLLEVLLDYGLDINFTSESLNNETPLFICSKMNHVEAVQLLIDRHADTEISEGTYGWTPVFVAAVDGFREIVKILLSGGSRIDIVDGSGWNAMEHACLRGHLDLVDILKPPFPFKSVLETSNSNGSDSDVSTPNPATAPGRSNLAPEPHQPSTIDPIKTFGHRYLKDKSMVLVTIGTTDLRKMINPVQLDRVPYSKAHSTQLDTALSMIVSASGCIGEPAVIDLPIPDYGLSTEPLSFYSNDVEKVRLYFDLVPTYSGNQKRVLGRGVALLSSVYTPLGLKKRSLHQTVTIPIIESETLEVLGTVDFNFLVITPFHHPKMGIEKSATYWKSLITTRVIGHRGLGKNSNNKKSLQLGENTIESFIQAANLGASYVEFDVQLTKDHIPVIYHDFLVGETGIDIPMHSLTLDQFLDAARPTVAPTTVSPVGGGPARMPSPDSRPFRQRSQSVFVTGSGEREDEFDIMSDRMKHTRDFKIKGFKGNSRGHSIQSPFTTLVEAFKTLPKHVGFNIECKYPMLDESEAEDMENFAFELNLWCDTVLKCVYDYGDGRDIIFSSFHPDICLMLSLKQPSIPILFLTESGTAPMADIRASSLQEAIRFAKRWNLLGIVSECTPLIKCPRLVNVVKASGLVCVSYGTENNNPVNARLQMKSGVDAVIVDSVLAVRQGLTVGDTVDDEDSLIATPAALSSVSE</sequence>
<reference evidence="8 9" key="1">
    <citation type="submission" date="2016-02" db="EMBL/GenBank/DDBJ databases">
        <title>Complete genome sequence and transcriptome regulation of the pentose utilising yeast Sugiyamaella lignohabitans.</title>
        <authorList>
            <person name="Bellasio M."/>
            <person name="Peymann A."/>
            <person name="Valli M."/>
            <person name="Sipitzky M."/>
            <person name="Graf A."/>
            <person name="Sauer M."/>
            <person name="Marx H."/>
            <person name="Mattanovich D."/>
        </authorList>
    </citation>
    <scope>NUCLEOTIDE SEQUENCE [LARGE SCALE GENOMIC DNA]</scope>
    <source>
        <strain evidence="8 9">CBS 10342</strain>
    </source>
</reference>
<dbReference type="EMBL" id="CP014503">
    <property type="protein sequence ID" value="ANB15100.1"/>
    <property type="molecule type" value="Genomic_DNA"/>
</dbReference>
<dbReference type="PROSITE" id="PS50297">
    <property type="entry name" value="ANK_REP_REGION"/>
    <property type="match status" value="1"/>
</dbReference>
<feature type="domain" description="SPX" evidence="6">
    <location>
        <begin position="1"/>
        <end position="46"/>
    </location>
</feature>
<dbReference type="PANTHER" id="PTHR22958">
    <property type="entry name" value="GLYCEROPHOSPHORYL DIESTER PHOSPHODIESTERASE"/>
    <property type="match status" value="1"/>
</dbReference>
<dbReference type="Pfam" id="PF03105">
    <property type="entry name" value="SPX"/>
    <property type="match status" value="1"/>
</dbReference>
<dbReference type="PROSITE" id="PS51382">
    <property type="entry name" value="SPX"/>
    <property type="match status" value="1"/>
</dbReference>
<protein>
    <submittedName>
        <fullName evidence="8">Gde1p</fullName>
    </submittedName>
</protein>
<keyword evidence="1" id="KW-0677">Repeat</keyword>
<dbReference type="PROSITE" id="PS50088">
    <property type="entry name" value="ANK_REPEAT"/>
    <property type="match status" value="2"/>
</dbReference>
<dbReference type="Gene3D" id="1.25.40.20">
    <property type="entry name" value="Ankyrin repeat-containing domain"/>
    <property type="match status" value="2"/>
</dbReference>
<proteinExistence type="predicted"/>
<feature type="compositionally biased region" description="Low complexity" evidence="5">
    <location>
        <begin position="239"/>
        <end position="248"/>
    </location>
</feature>
<feature type="region of interest" description="Disordered" evidence="5">
    <location>
        <begin position="520"/>
        <end position="553"/>
    </location>
</feature>
<evidence type="ECO:0000313" key="8">
    <source>
        <dbReference type="EMBL" id="ANB15100.1"/>
    </source>
</evidence>
<dbReference type="Gene3D" id="3.20.20.190">
    <property type="entry name" value="Phosphatidylinositol (PI) phosphodiesterase"/>
    <property type="match status" value="1"/>
</dbReference>
<dbReference type="CDD" id="cd08606">
    <property type="entry name" value="GDPD_YPL110cp_fungi"/>
    <property type="match status" value="1"/>
</dbReference>
<feature type="region of interest" description="Disordered" evidence="5">
    <location>
        <begin position="823"/>
        <end position="845"/>
    </location>
</feature>
<evidence type="ECO:0000256" key="1">
    <source>
        <dbReference type="ARBA" id="ARBA00022737"/>
    </source>
</evidence>
<feature type="compositionally biased region" description="Polar residues" evidence="5">
    <location>
        <begin position="223"/>
        <end position="238"/>
    </location>
</feature>
<evidence type="ECO:0000259" key="7">
    <source>
        <dbReference type="PROSITE" id="PS51704"/>
    </source>
</evidence>
<evidence type="ECO:0000256" key="4">
    <source>
        <dbReference type="PROSITE-ProRule" id="PRU00023"/>
    </source>
</evidence>
<evidence type="ECO:0000259" key="6">
    <source>
        <dbReference type="PROSITE" id="PS51382"/>
    </source>
</evidence>
<gene>
    <name evidence="8" type="primary">GDE1</name>
    <name evidence="8" type="ORF">AWJ20_2720</name>
</gene>
<feature type="repeat" description="ANK" evidence="4">
    <location>
        <begin position="422"/>
        <end position="454"/>
    </location>
</feature>
<dbReference type="AlphaFoldDB" id="A0A161HGY6"/>
<dbReference type="PROSITE" id="PS51704">
    <property type="entry name" value="GP_PDE"/>
    <property type="match status" value="1"/>
</dbReference>
<feature type="region of interest" description="Disordered" evidence="5">
    <location>
        <begin position="199"/>
        <end position="252"/>
    </location>
</feature>
<dbReference type="Proteomes" id="UP000189580">
    <property type="component" value="Chromosome b"/>
</dbReference>
<evidence type="ECO:0000256" key="3">
    <source>
        <dbReference type="ARBA" id="ARBA00023043"/>
    </source>
</evidence>
<dbReference type="InterPro" id="IPR004331">
    <property type="entry name" value="SPX_dom"/>
</dbReference>
<keyword evidence="3 4" id="KW-0040">ANK repeat</keyword>
<dbReference type="Pfam" id="PF12796">
    <property type="entry name" value="Ank_2"/>
    <property type="match status" value="1"/>
</dbReference>
<evidence type="ECO:0000256" key="5">
    <source>
        <dbReference type="SAM" id="MobiDB-lite"/>
    </source>
</evidence>
<organism evidence="8 9">
    <name type="scientific">Sugiyamaella lignohabitans</name>
    <dbReference type="NCBI Taxonomy" id="796027"/>
    <lineage>
        <taxon>Eukaryota</taxon>
        <taxon>Fungi</taxon>
        <taxon>Dikarya</taxon>
        <taxon>Ascomycota</taxon>
        <taxon>Saccharomycotina</taxon>
        <taxon>Dipodascomycetes</taxon>
        <taxon>Dipodascales</taxon>
        <taxon>Trichomonascaceae</taxon>
        <taxon>Sugiyamaella</taxon>
    </lineage>
</organism>
<feature type="domain" description="GP-PDE" evidence="7">
    <location>
        <begin position="736"/>
        <end position="1069"/>
    </location>
</feature>
<name>A0A161HGY6_9ASCO</name>
<feature type="compositionally biased region" description="Polar residues" evidence="5">
    <location>
        <begin position="520"/>
        <end position="536"/>
    </location>
</feature>
<dbReference type="InterPro" id="IPR051578">
    <property type="entry name" value="GDPD"/>
</dbReference>
<evidence type="ECO:0000256" key="2">
    <source>
        <dbReference type="ARBA" id="ARBA00022801"/>
    </source>
</evidence>
<dbReference type="Pfam" id="PF25329">
    <property type="entry name" value="C2_GDE1"/>
    <property type="match status" value="1"/>
</dbReference>
<dbReference type="GO" id="GO:0047389">
    <property type="term" value="F:glycerophosphocholine phosphodiesterase activity"/>
    <property type="evidence" value="ECO:0007669"/>
    <property type="project" value="TreeGrafter"/>
</dbReference>
<accession>A0A161HGY6</accession>
<dbReference type="KEGG" id="slb:AWJ20_2720"/>
<dbReference type="InterPro" id="IPR017946">
    <property type="entry name" value="PLC-like_Pdiesterase_TIM-brl"/>
</dbReference>
<keyword evidence="2" id="KW-0378">Hydrolase</keyword>
<dbReference type="InterPro" id="IPR057506">
    <property type="entry name" value="C2_GPCPD1"/>
</dbReference>
<dbReference type="InterPro" id="IPR002110">
    <property type="entry name" value="Ankyrin_rpt"/>
</dbReference>
<feature type="compositionally biased region" description="Polar residues" evidence="5">
    <location>
        <begin position="202"/>
        <end position="214"/>
    </location>
</feature>
<dbReference type="GO" id="GO:0046475">
    <property type="term" value="P:glycerophospholipid catabolic process"/>
    <property type="evidence" value="ECO:0007669"/>
    <property type="project" value="TreeGrafter"/>
</dbReference>
<keyword evidence="9" id="KW-1185">Reference proteome</keyword>
<dbReference type="SUPFAM" id="SSF48403">
    <property type="entry name" value="Ankyrin repeat"/>
    <property type="match status" value="1"/>
</dbReference>
<feature type="repeat" description="ANK" evidence="4">
    <location>
        <begin position="456"/>
        <end position="488"/>
    </location>
</feature>
<dbReference type="InterPro" id="IPR036770">
    <property type="entry name" value="Ankyrin_rpt-contain_sf"/>
</dbReference>
<dbReference type="Pfam" id="PF03009">
    <property type="entry name" value="GDPD"/>
    <property type="match status" value="1"/>
</dbReference>
<dbReference type="SMART" id="SM00248">
    <property type="entry name" value="ANK"/>
    <property type="match status" value="6"/>
</dbReference>
<dbReference type="InterPro" id="IPR030395">
    <property type="entry name" value="GP_PDE_dom"/>
</dbReference>
<dbReference type="RefSeq" id="XP_018737577.1">
    <property type="nucleotide sequence ID" value="XM_018879685.1"/>
</dbReference>
<dbReference type="SUPFAM" id="SSF51695">
    <property type="entry name" value="PLC-like phosphodiesterases"/>
    <property type="match status" value="1"/>
</dbReference>
<dbReference type="GeneID" id="30034663"/>
<dbReference type="PROSITE" id="PS50007">
    <property type="entry name" value="PIPLC_X_DOMAIN"/>
    <property type="match status" value="1"/>
</dbReference>